<keyword evidence="5" id="KW-1185">Reference proteome</keyword>
<feature type="compositionally biased region" description="Low complexity" evidence="2">
    <location>
        <begin position="172"/>
        <end position="193"/>
    </location>
</feature>
<evidence type="ECO:0000313" key="5">
    <source>
        <dbReference type="Proteomes" id="UP001303647"/>
    </source>
</evidence>
<dbReference type="Gene3D" id="4.10.280.10">
    <property type="entry name" value="Helix-loop-helix DNA-binding domain"/>
    <property type="match status" value="1"/>
</dbReference>
<reference evidence="4" key="1">
    <citation type="journal article" date="2023" name="Mol. Phylogenet. Evol.">
        <title>Genome-scale phylogeny and comparative genomics of the fungal order Sordariales.</title>
        <authorList>
            <person name="Hensen N."/>
            <person name="Bonometti L."/>
            <person name="Westerberg I."/>
            <person name="Brannstrom I.O."/>
            <person name="Guillou S."/>
            <person name="Cros-Aarteil S."/>
            <person name="Calhoun S."/>
            <person name="Haridas S."/>
            <person name="Kuo A."/>
            <person name="Mondo S."/>
            <person name="Pangilinan J."/>
            <person name="Riley R."/>
            <person name="LaButti K."/>
            <person name="Andreopoulos B."/>
            <person name="Lipzen A."/>
            <person name="Chen C."/>
            <person name="Yan M."/>
            <person name="Daum C."/>
            <person name="Ng V."/>
            <person name="Clum A."/>
            <person name="Steindorff A."/>
            <person name="Ohm R.A."/>
            <person name="Martin F."/>
            <person name="Silar P."/>
            <person name="Natvig D.O."/>
            <person name="Lalanne C."/>
            <person name="Gautier V."/>
            <person name="Ament-Velasquez S.L."/>
            <person name="Kruys A."/>
            <person name="Hutchinson M.I."/>
            <person name="Powell A.J."/>
            <person name="Barry K."/>
            <person name="Miller A.N."/>
            <person name="Grigoriev I.V."/>
            <person name="Debuchy R."/>
            <person name="Gladieux P."/>
            <person name="Hiltunen Thoren M."/>
            <person name="Johannesson H."/>
        </authorList>
    </citation>
    <scope>NUCLEOTIDE SEQUENCE</scope>
    <source>
        <strain evidence="4">CBS 359.72</strain>
    </source>
</reference>
<sequence length="366" mass="37756">MSGTTISSSTSFDPYTTSFESSCLQTLPDFSPVSVFSTEDFGTDFASDSTTSPLSPLSPALSASSFGFPSTDAWAAWDSAELSPEPDNLFGCQTLTSCPPTGAPLSPAMNPLDLSLPAIDARTTMIRFPQTMPAPLPDQPPAAVPPLPTTTRRYPPRGSKRTSSTSALSDSKAPATKPTTAATGRRASAAVSTKTRNSTATTPGSAIPAALGPKKSAHNMIEKRYRTNLNDKITRLRDAVPSLRQLAQRVSAGGASSNDEDAAAATTTATGQDGSTTETTPHSSNGASNNSGVAAAKLNKATILSRATEYIAQLERRNQALEAENGALRGRMEGLEVLLIGRAAAVAASAASAGAGGRGQFVTGWE</sequence>
<dbReference type="InterPro" id="IPR036638">
    <property type="entry name" value="HLH_DNA-bd_sf"/>
</dbReference>
<feature type="compositionally biased region" description="Low complexity" evidence="2">
    <location>
        <begin position="251"/>
        <end position="291"/>
    </location>
</feature>
<dbReference type="EMBL" id="MU857684">
    <property type="protein sequence ID" value="KAK4246012.1"/>
    <property type="molecule type" value="Genomic_DNA"/>
</dbReference>
<reference evidence="4" key="2">
    <citation type="submission" date="2023-05" db="EMBL/GenBank/DDBJ databases">
        <authorList>
            <consortium name="Lawrence Berkeley National Laboratory"/>
            <person name="Steindorff A."/>
            <person name="Hensen N."/>
            <person name="Bonometti L."/>
            <person name="Westerberg I."/>
            <person name="Brannstrom I.O."/>
            <person name="Guillou S."/>
            <person name="Cros-Aarteil S."/>
            <person name="Calhoun S."/>
            <person name="Haridas S."/>
            <person name="Kuo A."/>
            <person name="Mondo S."/>
            <person name="Pangilinan J."/>
            <person name="Riley R."/>
            <person name="Labutti K."/>
            <person name="Andreopoulos B."/>
            <person name="Lipzen A."/>
            <person name="Chen C."/>
            <person name="Yanf M."/>
            <person name="Daum C."/>
            <person name="Ng V."/>
            <person name="Clum A."/>
            <person name="Ohm R."/>
            <person name="Martin F."/>
            <person name="Silar P."/>
            <person name="Natvig D."/>
            <person name="Lalanne C."/>
            <person name="Gautier V."/>
            <person name="Ament-Velasquez S.L."/>
            <person name="Kruys A."/>
            <person name="Hutchinson M.I."/>
            <person name="Powell A.J."/>
            <person name="Barry K."/>
            <person name="Miller A.N."/>
            <person name="Grigoriev I.V."/>
            <person name="Debuchy R."/>
            <person name="Gladieux P."/>
            <person name="Thoren M.H."/>
            <person name="Johannesson H."/>
        </authorList>
    </citation>
    <scope>NUCLEOTIDE SEQUENCE</scope>
    <source>
        <strain evidence="4">CBS 359.72</strain>
    </source>
</reference>
<dbReference type="SMART" id="SM00353">
    <property type="entry name" value="HLH"/>
    <property type="match status" value="1"/>
</dbReference>
<dbReference type="PROSITE" id="PS50888">
    <property type="entry name" value="BHLH"/>
    <property type="match status" value="1"/>
</dbReference>
<evidence type="ECO:0000313" key="4">
    <source>
        <dbReference type="EMBL" id="KAK4246012.1"/>
    </source>
</evidence>
<dbReference type="SUPFAM" id="SSF47459">
    <property type="entry name" value="HLH, helix-loop-helix DNA-binding domain"/>
    <property type="match status" value="1"/>
</dbReference>
<comment type="caution">
    <text evidence="4">The sequence shown here is derived from an EMBL/GenBank/DDBJ whole genome shotgun (WGS) entry which is preliminary data.</text>
</comment>
<accession>A0AAN7CRD9</accession>
<organism evidence="4 5">
    <name type="scientific">Corynascus novoguineensis</name>
    <dbReference type="NCBI Taxonomy" id="1126955"/>
    <lineage>
        <taxon>Eukaryota</taxon>
        <taxon>Fungi</taxon>
        <taxon>Dikarya</taxon>
        <taxon>Ascomycota</taxon>
        <taxon>Pezizomycotina</taxon>
        <taxon>Sordariomycetes</taxon>
        <taxon>Sordariomycetidae</taxon>
        <taxon>Sordariales</taxon>
        <taxon>Chaetomiaceae</taxon>
        <taxon>Corynascus</taxon>
    </lineage>
</organism>
<dbReference type="PANTHER" id="PTHR47336:SF2">
    <property type="entry name" value="TRANSCRIPTION FACTOR HMS1-RELATED"/>
    <property type="match status" value="1"/>
</dbReference>
<protein>
    <submittedName>
        <fullName evidence="4">Basic helix-loop-helix protein</fullName>
    </submittedName>
</protein>
<dbReference type="InterPro" id="IPR011598">
    <property type="entry name" value="bHLH_dom"/>
</dbReference>
<name>A0AAN7CRD9_9PEZI</name>
<evidence type="ECO:0000256" key="1">
    <source>
        <dbReference type="SAM" id="Coils"/>
    </source>
</evidence>
<feature type="compositionally biased region" description="Polar residues" evidence="2">
    <location>
        <begin position="194"/>
        <end position="204"/>
    </location>
</feature>
<feature type="region of interest" description="Disordered" evidence="2">
    <location>
        <begin position="130"/>
        <end position="218"/>
    </location>
</feature>
<dbReference type="InterPro" id="IPR052099">
    <property type="entry name" value="Regulatory_TF_Diverse"/>
</dbReference>
<dbReference type="AlphaFoldDB" id="A0AAN7CRD9"/>
<dbReference type="Proteomes" id="UP001303647">
    <property type="component" value="Unassembled WGS sequence"/>
</dbReference>
<gene>
    <name evidence="4" type="ORF">C7999DRAFT_42479</name>
</gene>
<feature type="domain" description="BHLH" evidence="3">
    <location>
        <begin position="213"/>
        <end position="314"/>
    </location>
</feature>
<keyword evidence="1" id="KW-0175">Coiled coil</keyword>
<feature type="region of interest" description="Disordered" evidence="2">
    <location>
        <begin position="247"/>
        <end position="291"/>
    </location>
</feature>
<dbReference type="Pfam" id="PF00010">
    <property type="entry name" value="HLH"/>
    <property type="match status" value="1"/>
</dbReference>
<dbReference type="PANTHER" id="PTHR47336">
    <property type="entry name" value="TRANSCRIPTION FACTOR HMS1-RELATED"/>
    <property type="match status" value="1"/>
</dbReference>
<proteinExistence type="predicted"/>
<dbReference type="GO" id="GO:0046983">
    <property type="term" value="F:protein dimerization activity"/>
    <property type="evidence" value="ECO:0007669"/>
    <property type="project" value="InterPro"/>
</dbReference>
<evidence type="ECO:0000256" key="2">
    <source>
        <dbReference type="SAM" id="MobiDB-lite"/>
    </source>
</evidence>
<evidence type="ECO:0000259" key="3">
    <source>
        <dbReference type="PROSITE" id="PS50888"/>
    </source>
</evidence>
<feature type="coiled-coil region" evidence="1">
    <location>
        <begin position="304"/>
        <end position="338"/>
    </location>
</feature>
<feature type="compositionally biased region" description="Pro residues" evidence="2">
    <location>
        <begin position="132"/>
        <end position="148"/>
    </location>
</feature>